<dbReference type="EMBL" id="AE001437">
    <property type="protein sequence ID" value="AAK79548.1"/>
    <property type="molecule type" value="Genomic_DNA"/>
</dbReference>
<dbReference type="SMART" id="SM00448">
    <property type="entry name" value="REC"/>
    <property type="match status" value="1"/>
</dbReference>
<dbReference type="Proteomes" id="UP000000814">
    <property type="component" value="Chromosome"/>
</dbReference>
<evidence type="ECO:0000313" key="7">
    <source>
        <dbReference type="Proteomes" id="UP000000814"/>
    </source>
</evidence>
<evidence type="ECO:0000259" key="5">
    <source>
        <dbReference type="PROSITE" id="PS50930"/>
    </source>
</evidence>
<accession>Q97IQ9</accession>
<feature type="modified residue" description="4-aspartylphosphate" evidence="3">
    <location>
        <position position="56"/>
    </location>
</feature>
<dbReference type="GO" id="GO:0000156">
    <property type="term" value="F:phosphorelay response regulator activity"/>
    <property type="evidence" value="ECO:0007669"/>
    <property type="project" value="InterPro"/>
</dbReference>
<comment type="function">
    <text evidence="2">May play the central regulatory role in sporulation. It may be an element of the effector pathway responsible for the activation of sporulation genes in response to nutritional stress. Spo0A may act in concert with spo0H (a sigma factor) to control the expression of some genes that are critical to the sporulation process.</text>
</comment>
<dbReference type="Gene3D" id="2.40.50.1020">
    <property type="entry name" value="LytTr DNA-binding domain"/>
    <property type="match status" value="1"/>
</dbReference>
<organism evidence="6 7">
    <name type="scientific">Clostridium acetobutylicum (strain ATCC 824 / DSM 792 / JCM 1419 / IAM 19013 / LMG 5710 / NBRC 13948 / NRRL B-527 / VKM B-1787 / 2291 / W)</name>
    <dbReference type="NCBI Taxonomy" id="272562"/>
    <lineage>
        <taxon>Bacteria</taxon>
        <taxon>Bacillati</taxon>
        <taxon>Bacillota</taxon>
        <taxon>Clostridia</taxon>
        <taxon>Eubacteriales</taxon>
        <taxon>Clostridiaceae</taxon>
        <taxon>Clostridium</taxon>
    </lineage>
</organism>
<dbReference type="Pfam" id="PF00072">
    <property type="entry name" value="Response_reg"/>
    <property type="match status" value="1"/>
</dbReference>
<keyword evidence="6" id="KW-0238">DNA-binding</keyword>
<dbReference type="RefSeq" id="WP_010964889.1">
    <property type="nucleotide sequence ID" value="NC_003030.1"/>
</dbReference>
<dbReference type="HOGENOM" id="CLU_000445_14_2_9"/>
<dbReference type="SMART" id="SM00850">
    <property type="entry name" value="LytTR"/>
    <property type="match status" value="1"/>
</dbReference>
<dbReference type="STRING" id="272562.CA_C1581"/>
<evidence type="ECO:0000256" key="2">
    <source>
        <dbReference type="ARBA" id="ARBA00024867"/>
    </source>
</evidence>
<dbReference type="InterPro" id="IPR001789">
    <property type="entry name" value="Sig_transdc_resp-reg_receiver"/>
</dbReference>
<dbReference type="InterPro" id="IPR007492">
    <property type="entry name" value="LytTR_DNA-bd_dom"/>
</dbReference>
<gene>
    <name evidence="6" type="ordered locus">CA_C1581</name>
</gene>
<proteinExistence type="predicted"/>
<evidence type="ECO:0000259" key="4">
    <source>
        <dbReference type="PROSITE" id="PS50110"/>
    </source>
</evidence>
<dbReference type="PANTHER" id="PTHR37299:SF1">
    <property type="entry name" value="STAGE 0 SPORULATION PROTEIN A HOMOLOG"/>
    <property type="match status" value="1"/>
</dbReference>
<evidence type="ECO:0000313" key="6">
    <source>
        <dbReference type="EMBL" id="AAK79548.1"/>
    </source>
</evidence>
<dbReference type="PROSITE" id="PS50930">
    <property type="entry name" value="HTH_LYTTR"/>
    <property type="match status" value="1"/>
</dbReference>
<dbReference type="Gene3D" id="3.40.50.2300">
    <property type="match status" value="1"/>
</dbReference>
<dbReference type="InterPro" id="IPR011006">
    <property type="entry name" value="CheY-like_superfamily"/>
</dbReference>
<protein>
    <recommendedName>
        <fullName evidence="1">Stage 0 sporulation protein A homolog</fullName>
    </recommendedName>
</protein>
<keyword evidence="7" id="KW-1185">Reference proteome</keyword>
<dbReference type="OrthoDB" id="9802383at2"/>
<feature type="domain" description="Response regulatory" evidence="4">
    <location>
        <begin position="3"/>
        <end position="119"/>
    </location>
</feature>
<dbReference type="GO" id="GO:0003677">
    <property type="term" value="F:DNA binding"/>
    <property type="evidence" value="ECO:0007669"/>
    <property type="project" value="UniProtKB-KW"/>
</dbReference>
<dbReference type="GeneID" id="44998079"/>
<dbReference type="InterPro" id="IPR046947">
    <property type="entry name" value="LytR-like"/>
</dbReference>
<dbReference type="KEGG" id="cac:CA_C1581"/>
<dbReference type="PIR" id="A97095">
    <property type="entry name" value="A97095"/>
</dbReference>
<reference evidence="6 7" key="1">
    <citation type="journal article" date="2001" name="J. Bacteriol.">
        <title>Genome sequence and comparative analysis of the solvent-producing bacterium Clostridium acetobutylicum.</title>
        <authorList>
            <person name="Nolling J."/>
            <person name="Breton G."/>
            <person name="Omelchenko M.V."/>
            <person name="Makarova K.S."/>
            <person name="Zeng Q."/>
            <person name="Gibson R."/>
            <person name="Lee H.M."/>
            <person name="Dubois J."/>
            <person name="Qiu D."/>
            <person name="Hitti J."/>
            <person name="Wolf Y.I."/>
            <person name="Tatusov R.L."/>
            <person name="Sabathe F."/>
            <person name="Doucette-Stamm L."/>
            <person name="Soucaille P."/>
            <person name="Daly M.J."/>
            <person name="Bennett G.N."/>
            <person name="Koonin E.V."/>
            <person name="Smith D.R."/>
        </authorList>
    </citation>
    <scope>NUCLEOTIDE SEQUENCE [LARGE SCALE GENOMIC DNA]</scope>
    <source>
        <strain evidence="7">ATCC 824 / DSM 792 / JCM 1419 / LMG 5710 / VKM B-1787</strain>
    </source>
</reference>
<dbReference type="Pfam" id="PF04397">
    <property type="entry name" value="LytTR"/>
    <property type="match status" value="1"/>
</dbReference>
<name>Q97IQ9_CLOAB</name>
<dbReference type="PROSITE" id="PS50110">
    <property type="entry name" value="RESPONSE_REGULATORY"/>
    <property type="match status" value="1"/>
</dbReference>
<dbReference type="eggNOG" id="COG3279">
    <property type="taxonomic scope" value="Bacteria"/>
</dbReference>
<evidence type="ECO:0000256" key="1">
    <source>
        <dbReference type="ARBA" id="ARBA00018672"/>
    </source>
</evidence>
<keyword evidence="3" id="KW-0597">Phosphoprotein</keyword>
<sequence>MLKIAVCDDNDIEREEIVHIINKHLKYNQKDFTILKFEQAEQVLKSIIKFDLYFLDIKMEKMNGIELAKNIRNISKDAVIIFVTSYRDYVFDAFDVRAFNYIIKPIDQERIKKILNEALAEFEKQDRFIITKTISKSTKVFLRDITYIEAEKRKIKIHTTYDVIEYYNKISQLEEELREYNFFRCHKSYIVNLGYVKSYDNTSITLENNDKIYISKYRLNDFLKTFMYYLKGEA</sequence>
<feature type="domain" description="HTH LytTR-type" evidence="5">
    <location>
        <begin position="130"/>
        <end position="228"/>
    </location>
</feature>
<dbReference type="AlphaFoldDB" id="Q97IQ9"/>
<dbReference type="PATRIC" id="fig|272562.8.peg.1781"/>
<evidence type="ECO:0000256" key="3">
    <source>
        <dbReference type="PROSITE-ProRule" id="PRU00169"/>
    </source>
</evidence>
<dbReference type="SUPFAM" id="SSF52172">
    <property type="entry name" value="CheY-like"/>
    <property type="match status" value="1"/>
</dbReference>
<dbReference type="PANTHER" id="PTHR37299">
    <property type="entry name" value="TRANSCRIPTIONAL REGULATOR-RELATED"/>
    <property type="match status" value="1"/>
</dbReference>